<accession>A0ABS9MSC4</accession>
<dbReference type="Proteomes" id="UP001297600">
    <property type="component" value="Unassembled WGS sequence"/>
</dbReference>
<name>A0ABS9MSC4_9BURK</name>
<dbReference type="EMBL" id="JAKNCT010000010">
    <property type="protein sequence ID" value="MCG5031527.1"/>
    <property type="molecule type" value="Genomic_DNA"/>
</dbReference>
<protein>
    <recommendedName>
        <fullName evidence="3">Transposase IS116/IS110/IS902 family protein</fullName>
    </recommendedName>
</protein>
<sequence>MFIEEHPDELSPLTREAILELRDSWLRALERERQAGQKYDRLVKENDDAKRLMTIPGIGVKSAGALLAHGGEASRFATAGSSPPRSGWCPGYYALC</sequence>
<proteinExistence type="predicted"/>
<reference evidence="1 2" key="1">
    <citation type="submission" date="2022-02" db="EMBL/GenBank/DDBJ databases">
        <title>Mesosutterella porci, a novel member of the family Sutterellaceae from pig feces.</title>
        <authorList>
            <person name="Wylensek D."/>
            <person name="Clavel T."/>
        </authorList>
    </citation>
    <scope>NUCLEOTIDE SEQUENCE [LARGE SCALE GENOMIC DNA]</scope>
    <source>
        <strain evidence="2">oilRF-744-wt-GAM-9</strain>
    </source>
</reference>
<evidence type="ECO:0000313" key="1">
    <source>
        <dbReference type="EMBL" id="MCG5031527.1"/>
    </source>
</evidence>
<organism evidence="1 2">
    <name type="scientific">Mesosutterella porci</name>
    <dbReference type="NCBI Taxonomy" id="2915351"/>
    <lineage>
        <taxon>Bacteria</taxon>
        <taxon>Pseudomonadati</taxon>
        <taxon>Pseudomonadota</taxon>
        <taxon>Betaproteobacteria</taxon>
        <taxon>Burkholderiales</taxon>
        <taxon>Sutterellaceae</taxon>
        <taxon>Mesosutterella</taxon>
    </lineage>
</organism>
<comment type="caution">
    <text evidence="1">The sequence shown here is derived from an EMBL/GenBank/DDBJ whole genome shotgun (WGS) entry which is preliminary data.</text>
</comment>
<keyword evidence="2" id="KW-1185">Reference proteome</keyword>
<evidence type="ECO:0008006" key="3">
    <source>
        <dbReference type="Google" id="ProtNLM"/>
    </source>
</evidence>
<gene>
    <name evidence="1" type="ORF">MAF45_08740</name>
</gene>
<evidence type="ECO:0000313" key="2">
    <source>
        <dbReference type="Proteomes" id="UP001297600"/>
    </source>
</evidence>
<dbReference type="RefSeq" id="WP_237979307.1">
    <property type="nucleotide sequence ID" value="NZ_JAKNCT010000010.1"/>
</dbReference>